<name>B4IR69_DROPE</name>
<reference evidence="2 3" key="1">
    <citation type="journal article" date="2007" name="Nature">
        <title>Evolution of genes and genomes on the Drosophila phylogeny.</title>
        <authorList>
            <consortium name="Drosophila 12 Genomes Consortium"/>
            <person name="Clark A.G."/>
            <person name="Eisen M.B."/>
            <person name="Smith D.R."/>
            <person name="Bergman C.M."/>
            <person name="Oliver B."/>
            <person name="Markow T.A."/>
            <person name="Kaufman T.C."/>
            <person name="Kellis M."/>
            <person name="Gelbart W."/>
            <person name="Iyer V.N."/>
            <person name="Pollard D.A."/>
            <person name="Sackton T.B."/>
            <person name="Larracuente A.M."/>
            <person name="Singh N.D."/>
            <person name="Abad J.P."/>
            <person name="Abt D.N."/>
            <person name="Adryan B."/>
            <person name="Aguade M."/>
            <person name="Akashi H."/>
            <person name="Anderson W.W."/>
            <person name="Aquadro C.F."/>
            <person name="Ardell D.H."/>
            <person name="Arguello R."/>
            <person name="Artieri C.G."/>
            <person name="Barbash D.A."/>
            <person name="Barker D."/>
            <person name="Barsanti P."/>
            <person name="Batterham P."/>
            <person name="Batzoglou S."/>
            <person name="Begun D."/>
            <person name="Bhutkar A."/>
            <person name="Blanco E."/>
            <person name="Bosak S.A."/>
            <person name="Bradley R.K."/>
            <person name="Brand A.D."/>
            <person name="Brent M.R."/>
            <person name="Brooks A.N."/>
            <person name="Brown R.H."/>
            <person name="Butlin R.K."/>
            <person name="Caggese C."/>
            <person name="Calvi B.R."/>
            <person name="Bernardo de Carvalho A."/>
            <person name="Caspi A."/>
            <person name="Castrezana S."/>
            <person name="Celniker S.E."/>
            <person name="Chang J.L."/>
            <person name="Chapple C."/>
            <person name="Chatterji S."/>
            <person name="Chinwalla A."/>
            <person name="Civetta A."/>
            <person name="Clifton S.W."/>
            <person name="Comeron J.M."/>
            <person name="Costello J.C."/>
            <person name="Coyne J.A."/>
            <person name="Daub J."/>
            <person name="David R.G."/>
            <person name="Delcher A.L."/>
            <person name="Delehaunty K."/>
            <person name="Do C.B."/>
            <person name="Ebling H."/>
            <person name="Edwards K."/>
            <person name="Eickbush T."/>
            <person name="Evans J.D."/>
            <person name="Filipski A."/>
            <person name="Findeiss S."/>
            <person name="Freyhult E."/>
            <person name="Fulton L."/>
            <person name="Fulton R."/>
            <person name="Garcia A.C."/>
            <person name="Gardiner A."/>
            <person name="Garfield D.A."/>
            <person name="Garvin B.E."/>
            <person name="Gibson G."/>
            <person name="Gilbert D."/>
            <person name="Gnerre S."/>
            <person name="Godfrey J."/>
            <person name="Good R."/>
            <person name="Gotea V."/>
            <person name="Gravely B."/>
            <person name="Greenberg A.J."/>
            <person name="Griffiths-Jones S."/>
            <person name="Gross S."/>
            <person name="Guigo R."/>
            <person name="Gustafson E.A."/>
            <person name="Haerty W."/>
            <person name="Hahn M.W."/>
            <person name="Halligan D.L."/>
            <person name="Halpern A.L."/>
            <person name="Halter G.M."/>
            <person name="Han M.V."/>
            <person name="Heger A."/>
            <person name="Hillier L."/>
            <person name="Hinrichs A.S."/>
            <person name="Holmes I."/>
            <person name="Hoskins R.A."/>
            <person name="Hubisz M.J."/>
            <person name="Hultmark D."/>
            <person name="Huntley M.A."/>
            <person name="Jaffe D.B."/>
            <person name="Jagadeeshan S."/>
            <person name="Jeck W.R."/>
            <person name="Johnson J."/>
            <person name="Jones C.D."/>
            <person name="Jordan W.C."/>
            <person name="Karpen G.H."/>
            <person name="Kataoka E."/>
            <person name="Keightley P.D."/>
            <person name="Kheradpour P."/>
            <person name="Kirkness E.F."/>
            <person name="Koerich L.B."/>
            <person name="Kristiansen K."/>
            <person name="Kudrna D."/>
            <person name="Kulathinal R.J."/>
            <person name="Kumar S."/>
            <person name="Kwok R."/>
            <person name="Lander E."/>
            <person name="Langley C.H."/>
            <person name="Lapoint R."/>
            <person name="Lazzaro B.P."/>
            <person name="Lee S.J."/>
            <person name="Levesque L."/>
            <person name="Li R."/>
            <person name="Lin C.F."/>
            <person name="Lin M.F."/>
            <person name="Lindblad-Toh K."/>
            <person name="Llopart A."/>
            <person name="Long M."/>
            <person name="Low L."/>
            <person name="Lozovsky E."/>
            <person name="Lu J."/>
            <person name="Luo M."/>
            <person name="Machado C.A."/>
            <person name="Makalowski W."/>
            <person name="Marzo M."/>
            <person name="Matsuda M."/>
            <person name="Matzkin L."/>
            <person name="McAllister B."/>
            <person name="McBride C.S."/>
            <person name="McKernan B."/>
            <person name="McKernan K."/>
            <person name="Mendez-Lago M."/>
            <person name="Minx P."/>
            <person name="Mollenhauer M.U."/>
            <person name="Montooth K."/>
            <person name="Mount S.M."/>
            <person name="Mu X."/>
            <person name="Myers E."/>
            <person name="Negre B."/>
            <person name="Newfeld S."/>
            <person name="Nielsen R."/>
            <person name="Noor M.A."/>
            <person name="O'Grady P."/>
            <person name="Pachter L."/>
            <person name="Papaceit M."/>
            <person name="Parisi M.J."/>
            <person name="Parisi M."/>
            <person name="Parts L."/>
            <person name="Pedersen J.S."/>
            <person name="Pesole G."/>
            <person name="Phillippy A.M."/>
            <person name="Ponting C.P."/>
            <person name="Pop M."/>
            <person name="Porcelli D."/>
            <person name="Powell J.R."/>
            <person name="Prohaska S."/>
            <person name="Pruitt K."/>
            <person name="Puig M."/>
            <person name="Quesneville H."/>
            <person name="Ram K.R."/>
            <person name="Rand D."/>
            <person name="Rasmussen M.D."/>
            <person name="Reed L.K."/>
            <person name="Reenan R."/>
            <person name="Reily A."/>
            <person name="Remington K.A."/>
            <person name="Rieger T.T."/>
            <person name="Ritchie M.G."/>
            <person name="Robin C."/>
            <person name="Rogers Y.H."/>
            <person name="Rohde C."/>
            <person name="Rozas J."/>
            <person name="Rubenfield M.J."/>
            <person name="Ruiz A."/>
            <person name="Russo S."/>
            <person name="Salzberg S.L."/>
            <person name="Sanchez-Gracia A."/>
            <person name="Saranga D.J."/>
            <person name="Sato H."/>
            <person name="Schaeffer S.W."/>
            <person name="Schatz M.C."/>
            <person name="Schlenke T."/>
            <person name="Schwartz R."/>
            <person name="Segarra C."/>
            <person name="Singh R.S."/>
            <person name="Sirot L."/>
            <person name="Sirota M."/>
            <person name="Sisneros N.B."/>
            <person name="Smith C.D."/>
            <person name="Smith T.F."/>
            <person name="Spieth J."/>
            <person name="Stage D.E."/>
            <person name="Stark A."/>
            <person name="Stephan W."/>
            <person name="Strausberg R.L."/>
            <person name="Strempel S."/>
            <person name="Sturgill D."/>
            <person name="Sutton G."/>
            <person name="Sutton G.G."/>
            <person name="Tao W."/>
            <person name="Teichmann S."/>
            <person name="Tobari Y.N."/>
            <person name="Tomimura Y."/>
            <person name="Tsolas J.M."/>
            <person name="Valente V.L."/>
            <person name="Venter E."/>
            <person name="Venter J.C."/>
            <person name="Vicario S."/>
            <person name="Vieira F.G."/>
            <person name="Vilella A.J."/>
            <person name="Villasante A."/>
            <person name="Walenz B."/>
            <person name="Wang J."/>
            <person name="Wasserman M."/>
            <person name="Watts T."/>
            <person name="Wilson D."/>
            <person name="Wilson R.K."/>
            <person name="Wing R.A."/>
            <person name="Wolfner M.F."/>
            <person name="Wong A."/>
            <person name="Wong G.K."/>
            <person name="Wu C.I."/>
            <person name="Wu G."/>
            <person name="Yamamoto D."/>
            <person name="Yang H.P."/>
            <person name="Yang S.P."/>
            <person name="Yorke J.A."/>
            <person name="Yoshida K."/>
            <person name="Zdobnov E."/>
            <person name="Zhang P."/>
            <person name="Zhang Y."/>
            <person name="Zimin A.V."/>
            <person name="Baldwin J."/>
            <person name="Abdouelleil A."/>
            <person name="Abdulkadir J."/>
            <person name="Abebe A."/>
            <person name="Abera B."/>
            <person name="Abreu J."/>
            <person name="Acer S.C."/>
            <person name="Aftuck L."/>
            <person name="Alexander A."/>
            <person name="An P."/>
            <person name="Anderson E."/>
            <person name="Anderson S."/>
            <person name="Arachi H."/>
            <person name="Azer M."/>
            <person name="Bachantsang P."/>
            <person name="Barry A."/>
            <person name="Bayul T."/>
            <person name="Berlin A."/>
            <person name="Bessette D."/>
            <person name="Bloom T."/>
            <person name="Blye J."/>
            <person name="Boguslavskiy L."/>
            <person name="Bonnet C."/>
            <person name="Boukhgalter B."/>
            <person name="Bourzgui I."/>
            <person name="Brown A."/>
            <person name="Cahill P."/>
            <person name="Channer S."/>
            <person name="Cheshatsang Y."/>
            <person name="Chuda L."/>
            <person name="Citroen M."/>
            <person name="Collymore A."/>
            <person name="Cooke P."/>
            <person name="Costello M."/>
            <person name="D'Aco K."/>
            <person name="Daza R."/>
            <person name="De Haan G."/>
            <person name="DeGray S."/>
            <person name="DeMaso C."/>
            <person name="Dhargay N."/>
            <person name="Dooley K."/>
            <person name="Dooley E."/>
            <person name="Doricent M."/>
            <person name="Dorje P."/>
            <person name="Dorjee K."/>
            <person name="Dupes A."/>
            <person name="Elong R."/>
            <person name="Falk J."/>
            <person name="Farina A."/>
            <person name="Faro S."/>
            <person name="Ferguson D."/>
            <person name="Fisher S."/>
            <person name="Foley C.D."/>
            <person name="Franke A."/>
            <person name="Friedrich D."/>
            <person name="Gadbois L."/>
            <person name="Gearin G."/>
            <person name="Gearin C.R."/>
            <person name="Giannoukos G."/>
            <person name="Goode T."/>
            <person name="Graham J."/>
            <person name="Grandbois E."/>
            <person name="Grewal S."/>
            <person name="Gyaltsen K."/>
            <person name="Hafez N."/>
            <person name="Hagos B."/>
            <person name="Hall J."/>
            <person name="Henson C."/>
            <person name="Hollinger A."/>
            <person name="Honan T."/>
            <person name="Huard M.D."/>
            <person name="Hughes L."/>
            <person name="Hurhula B."/>
            <person name="Husby M.E."/>
            <person name="Kamat A."/>
            <person name="Kanga B."/>
            <person name="Kashin S."/>
            <person name="Khazanovich D."/>
            <person name="Kisner P."/>
            <person name="Lance K."/>
            <person name="Lara M."/>
            <person name="Lee W."/>
            <person name="Lennon N."/>
            <person name="Letendre F."/>
            <person name="LeVine R."/>
            <person name="Lipovsky A."/>
            <person name="Liu X."/>
            <person name="Liu J."/>
            <person name="Liu S."/>
            <person name="Lokyitsang T."/>
            <person name="Lokyitsang Y."/>
            <person name="Lubonja R."/>
            <person name="Lui A."/>
            <person name="MacDonald P."/>
            <person name="Magnisalis V."/>
            <person name="Maru K."/>
            <person name="Matthews C."/>
            <person name="McCusker W."/>
            <person name="McDonough S."/>
            <person name="Mehta T."/>
            <person name="Meldrim J."/>
            <person name="Meneus L."/>
            <person name="Mihai O."/>
            <person name="Mihalev A."/>
            <person name="Mihova T."/>
            <person name="Mittelman R."/>
            <person name="Mlenga V."/>
            <person name="Montmayeur A."/>
            <person name="Mulrain L."/>
            <person name="Navidi A."/>
            <person name="Naylor J."/>
            <person name="Negash T."/>
            <person name="Nguyen T."/>
            <person name="Nguyen N."/>
            <person name="Nicol R."/>
            <person name="Norbu C."/>
            <person name="Norbu N."/>
            <person name="Novod N."/>
            <person name="O'Neill B."/>
            <person name="Osman S."/>
            <person name="Markiewicz E."/>
            <person name="Oyono O.L."/>
            <person name="Patti C."/>
            <person name="Phunkhang P."/>
            <person name="Pierre F."/>
            <person name="Priest M."/>
            <person name="Raghuraman S."/>
            <person name="Rege F."/>
            <person name="Reyes R."/>
            <person name="Rise C."/>
            <person name="Rogov P."/>
            <person name="Ross K."/>
            <person name="Ryan E."/>
            <person name="Settipalli S."/>
            <person name="Shea T."/>
            <person name="Sherpa N."/>
            <person name="Shi L."/>
            <person name="Shih D."/>
            <person name="Sparrow T."/>
            <person name="Spaulding J."/>
            <person name="Stalker J."/>
            <person name="Stange-Thomann N."/>
            <person name="Stavropoulos S."/>
            <person name="Stone C."/>
            <person name="Strader C."/>
            <person name="Tesfaye S."/>
            <person name="Thomson T."/>
            <person name="Thoulutsang Y."/>
            <person name="Thoulutsang D."/>
            <person name="Topham K."/>
            <person name="Topping I."/>
            <person name="Tsamla T."/>
            <person name="Vassiliev H."/>
            <person name="Vo A."/>
            <person name="Wangchuk T."/>
            <person name="Wangdi T."/>
            <person name="Weiand M."/>
            <person name="Wilkinson J."/>
            <person name="Wilson A."/>
            <person name="Yadav S."/>
            <person name="Young G."/>
            <person name="Yu Q."/>
            <person name="Zembek L."/>
            <person name="Zhong D."/>
            <person name="Zimmer A."/>
            <person name="Zwirko Z."/>
            <person name="Jaffe D.B."/>
            <person name="Alvarez P."/>
            <person name="Brockman W."/>
            <person name="Butler J."/>
            <person name="Chin C."/>
            <person name="Gnerre S."/>
            <person name="Grabherr M."/>
            <person name="Kleber M."/>
            <person name="Mauceli E."/>
            <person name="MacCallum I."/>
        </authorList>
    </citation>
    <scope>NUCLEOTIDE SEQUENCE [LARGE SCALE GENOMIC DNA]</scope>
    <source>
        <strain evidence="3">MSH-3 / Tucson 14011-0111.49</strain>
    </source>
</reference>
<organism evidence="3">
    <name type="scientific">Drosophila persimilis</name>
    <name type="common">Fruit fly</name>
    <dbReference type="NCBI Taxonomy" id="7234"/>
    <lineage>
        <taxon>Eukaryota</taxon>
        <taxon>Metazoa</taxon>
        <taxon>Ecdysozoa</taxon>
        <taxon>Arthropoda</taxon>
        <taxon>Hexapoda</taxon>
        <taxon>Insecta</taxon>
        <taxon>Pterygota</taxon>
        <taxon>Neoptera</taxon>
        <taxon>Endopterygota</taxon>
        <taxon>Diptera</taxon>
        <taxon>Brachycera</taxon>
        <taxon>Muscomorpha</taxon>
        <taxon>Ephydroidea</taxon>
        <taxon>Drosophilidae</taxon>
        <taxon>Drosophila</taxon>
        <taxon>Sophophora</taxon>
    </lineage>
</organism>
<feature type="compositionally biased region" description="Polar residues" evidence="1">
    <location>
        <begin position="83"/>
        <end position="93"/>
    </location>
</feature>
<feature type="compositionally biased region" description="Basic and acidic residues" evidence="1">
    <location>
        <begin position="53"/>
        <end position="62"/>
    </location>
</feature>
<feature type="region of interest" description="Disordered" evidence="1">
    <location>
        <begin position="1"/>
        <end position="35"/>
    </location>
</feature>
<sequence>MQSDIAAGGPLGTGNPLTTPAGGASASKDRPKFQDKRRAAFILATTTRCSWRLPRESNRGDGPRTVLPDYQSMPKLGQGHSPMLSSEPATLRG</sequence>
<proteinExistence type="predicted"/>
<keyword evidence="3" id="KW-1185">Reference proteome</keyword>
<feature type="compositionally biased region" description="Low complexity" evidence="1">
    <location>
        <begin position="13"/>
        <end position="24"/>
    </location>
</feature>
<dbReference type="Proteomes" id="UP000008744">
    <property type="component" value="Unassembled WGS sequence"/>
</dbReference>
<gene>
    <name evidence="2" type="primary">Dper\GL13156</name>
    <name evidence="2" type="ORF">Dper_GL13156</name>
</gene>
<evidence type="ECO:0000256" key="1">
    <source>
        <dbReference type="SAM" id="MobiDB-lite"/>
    </source>
</evidence>
<feature type="region of interest" description="Disordered" evidence="1">
    <location>
        <begin position="53"/>
        <end position="93"/>
    </location>
</feature>
<accession>B4IR69</accession>
<dbReference type="HOGENOM" id="CLU_2401985_0_0_1"/>
<protein>
    <submittedName>
        <fullName evidence="2">GL13156</fullName>
    </submittedName>
</protein>
<evidence type="ECO:0000313" key="2">
    <source>
        <dbReference type="EMBL" id="EDW32625.1"/>
    </source>
</evidence>
<evidence type="ECO:0000313" key="3">
    <source>
        <dbReference type="Proteomes" id="UP000008744"/>
    </source>
</evidence>
<dbReference type="AlphaFoldDB" id="B4IR69"/>
<dbReference type="EMBL" id="CH691187">
    <property type="protein sequence ID" value="EDW32625.1"/>
    <property type="molecule type" value="Genomic_DNA"/>
</dbReference>